<accession>A0ABN2UKF4</accession>
<dbReference type="Gene3D" id="3.50.30.30">
    <property type="match status" value="1"/>
</dbReference>
<gene>
    <name evidence="5" type="primary">paaP_2</name>
    <name evidence="5" type="ORF">GCM10009819_25560</name>
</gene>
<keyword evidence="6" id="KW-1185">Reference proteome</keyword>
<feature type="domain" description="Peptidase M28" evidence="4">
    <location>
        <begin position="270"/>
        <end position="487"/>
    </location>
</feature>
<protein>
    <submittedName>
        <fullName evidence="5">Aminopeptidase PaaP</fullName>
    </submittedName>
</protein>
<keyword evidence="5" id="KW-0378">Hydrolase</keyword>
<sequence>MNRTTRLSRRAAVLATGATTVAALALAPAGAAFAAPGGNSCENRNSNTVAKLLQCVDADGAMEHLQALQDIADANDGTRAAGTSGYEESVQYVVDTLEAAGWDVSIDEFDYTFFGPASLSQLTPVQADYSTGAFSGTGAGDVTGNVIPVDLDLGLGNASTSGCEPEDFVGLDFSGPNDIALIQRGACNFGNKALNAETAGAEAVVIFNQGNTADRTGLIVANAGTLNDGTPITHGIPVVGASYDDGVALSQAGSTAHVFVPAPESRPQKNVIAEKTGVNDDNVVMAGAHLDSVEAGPGINDNGSGSASLLEIAQNLSKLQPQNTIRLAWWAAEEDGLLGSEAYVAGLSQEEKDRIALYLNFDMVASPNHIFMVYDGDESGWDAPAGVPIPEGSVQIEDLFESYFTWAGVPYDDAQFSGRSDYQAFIENDIPAGGLFTGAEVVKTPEQEAIWGGVAGESYDQCYHQACDTIDNVNVAALDVNIDAIALAVLAYSYSTESVNGVPGANVPGGLNLPAPAGPEGTVNNPGGGGLSPDHGHDHGPGSSD</sequence>
<dbReference type="GO" id="GO:0004177">
    <property type="term" value="F:aminopeptidase activity"/>
    <property type="evidence" value="ECO:0007669"/>
    <property type="project" value="UniProtKB-KW"/>
</dbReference>
<keyword evidence="5" id="KW-0645">Protease</keyword>
<reference evidence="5 6" key="1">
    <citation type="journal article" date="2019" name="Int. J. Syst. Evol. Microbiol.">
        <title>The Global Catalogue of Microorganisms (GCM) 10K type strain sequencing project: providing services to taxonomists for standard genome sequencing and annotation.</title>
        <authorList>
            <consortium name="The Broad Institute Genomics Platform"/>
            <consortium name="The Broad Institute Genome Sequencing Center for Infectious Disease"/>
            <person name="Wu L."/>
            <person name="Ma J."/>
        </authorList>
    </citation>
    <scope>NUCLEOTIDE SEQUENCE [LARGE SCALE GENOMIC DNA]</scope>
    <source>
        <strain evidence="5 6">JCM 15672</strain>
    </source>
</reference>
<evidence type="ECO:0000256" key="2">
    <source>
        <dbReference type="SAM" id="SignalP"/>
    </source>
</evidence>
<evidence type="ECO:0000256" key="1">
    <source>
        <dbReference type="SAM" id="MobiDB-lite"/>
    </source>
</evidence>
<evidence type="ECO:0000313" key="6">
    <source>
        <dbReference type="Proteomes" id="UP001501196"/>
    </source>
</evidence>
<dbReference type="InterPro" id="IPR045175">
    <property type="entry name" value="M28_fam"/>
</dbReference>
<dbReference type="InterPro" id="IPR006311">
    <property type="entry name" value="TAT_signal"/>
</dbReference>
<proteinExistence type="predicted"/>
<dbReference type="Pfam" id="PF02225">
    <property type="entry name" value="PA"/>
    <property type="match status" value="1"/>
</dbReference>
<dbReference type="Gene3D" id="3.40.630.10">
    <property type="entry name" value="Zn peptidases"/>
    <property type="match status" value="1"/>
</dbReference>
<feature type="compositionally biased region" description="Basic and acidic residues" evidence="1">
    <location>
        <begin position="534"/>
        <end position="545"/>
    </location>
</feature>
<evidence type="ECO:0000259" key="3">
    <source>
        <dbReference type="Pfam" id="PF02225"/>
    </source>
</evidence>
<dbReference type="EMBL" id="BAAAPW010000004">
    <property type="protein sequence ID" value="GAA2039332.1"/>
    <property type="molecule type" value="Genomic_DNA"/>
</dbReference>
<dbReference type="SUPFAM" id="SSF52025">
    <property type="entry name" value="PA domain"/>
    <property type="match status" value="1"/>
</dbReference>
<dbReference type="PROSITE" id="PS51318">
    <property type="entry name" value="TAT"/>
    <property type="match status" value="1"/>
</dbReference>
<dbReference type="InterPro" id="IPR003137">
    <property type="entry name" value="PA_domain"/>
</dbReference>
<dbReference type="SUPFAM" id="SSF53187">
    <property type="entry name" value="Zn-dependent exopeptidases"/>
    <property type="match status" value="1"/>
</dbReference>
<dbReference type="Pfam" id="PF04389">
    <property type="entry name" value="Peptidase_M28"/>
    <property type="match status" value="1"/>
</dbReference>
<evidence type="ECO:0000259" key="4">
    <source>
        <dbReference type="Pfam" id="PF04389"/>
    </source>
</evidence>
<dbReference type="RefSeq" id="WP_344374740.1">
    <property type="nucleotide sequence ID" value="NZ_BAAAPW010000004.1"/>
</dbReference>
<feature type="region of interest" description="Disordered" evidence="1">
    <location>
        <begin position="511"/>
        <end position="545"/>
    </location>
</feature>
<organism evidence="5 6">
    <name type="scientific">Agromyces tropicus</name>
    <dbReference type="NCBI Taxonomy" id="555371"/>
    <lineage>
        <taxon>Bacteria</taxon>
        <taxon>Bacillati</taxon>
        <taxon>Actinomycetota</taxon>
        <taxon>Actinomycetes</taxon>
        <taxon>Micrococcales</taxon>
        <taxon>Microbacteriaceae</taxon>
        <taxon>Agromyces</taxon>
    </lineage>
</organism>
<feature type="signal peptide" evidence="2">
    <location>
        <begin position="1"/>
        <end position="34"/>
    </location>
</feature>
<feature type="chain" id="PRO_5045864828" evidence="2">
    <location>
        <begin position="35"/>
        <end position="545"/>
    </location>
</feature>
<keyword evidence="2" id="KW-0732">Signal</keyword>
<dbReference type="PANTHER" id="PTHR12147">
    <property type="entry name" value="METALLOPEPTIDASE M28 FAMILY MEMBER"/>
    <property type="match status" value="1"/>
</dbReference>
<dbReference type="InterPro" id="IPR046450">
    <property type="entry name" value="PA_dom_sf"/>
</dbReference>
<evidence type="ECO:0000313" key="5">
    <source>
        <dbReference type="EMBL" id="GAA2039332.1"/>
    </source>
</evidence>
<dbReference type="Proteomes" id="UP001501196">
    <property type="component" value="Unassembled WGS sequence"/>
</dbReference>
<name>A0ABN2UKF4_9MICO</name>
<dbReference type="InterPro" id="IPR007484">
    <property type="entry name" value="Peptidase_M28"/>
</dbReference>
<dbReference type="PANTHER" id="PTHR12147:SF26">
    <property type="entry name" value="PEPTIDASE M28 DOMAIN-CONTAINING PROTEIN"/>
    <property type="match status" value="1"/>
</dbReference>
<keyword evidence="5" id="KW-0031">Aminopeptidase</keyword>
<feature type="domain" description="PA" evidence="3">
    <location>
        <begin position="143"/>
        <end position="249"/>
    </location>
</feature>
<feature type="compositionally biased region" description="Low complexity" evidence="1">
    <location>
        <begin position="511"/>
        <end position="521"/>
    </location>
</feature>
<comment type="caution">
    <text evidence="5">The sequence shown here is derived from an EMBL/GenBank/DDBJ whole genome shotgun (WGS) entry which is preliminary data.</text>
</comment>